<dbReference type="GO" id="GO:0003677">
    <property type="term" value="F:DNA binding"/>
    <property type="evidence" value="ECO:0007669"/>
    <property type="project" value="InterPro"/>
</dbReference>
<dbReference type="GO" id="GO:0006351">
    <property type="term" value="P:DNA-templated transcription"/>
    <property type="evidence" value="ECO:0007669"/>
    <property type="project" value="InterPro"/>
</dbReference>
<evidence type="ECO:0000256" key="1">
    <source>
        <dbReference type="ARBA" id="ARBA00023242"/>
    </source>
</evidence>
<dbReference type="PANTHER" id="PTHR31668:SF10">
    <property type="entry name" value="ZN(II)2CYS6 TRANSCRIPTION FACTOR (EUROFUNG)"/>
    <property type="match status" value="1"/>
</dbReference>
<name>A0A0G4LIA2_VERLO</name>
<dbReference type="CDD" id="cd12148">
    <property type="entry name" value="fungal_TF_MHR"/>
    <property type="match status" value="1"/>
</dbReference>
<feature type="region of interest" description="Disordered" evidence="2">
    <location>
        <begin position="1"/>
        <end position="32"/>
    </location>
</feature>
<dbReference type="InterPro" id="IPR050797">
    <property type="entry name" value="Carb_Metab_Trans_Reg"/>
</dbReference>
<feature type="domain" description="Xylanolytic transcriptional activator regulatory" evidence="3">
    <location>
        <begin position="273"/>
        <end position="346"/>
    </location>
</feature>
<evidence type="ECO:0000313" key="4">
    <source>
        <dbReference type="EMBL" id="CRK21664.1"/>
    </source>
</evidence>
<evidence type="ECO:0000313" key="5">
    <source>
        <dbReference type="Proteomes" id="UP000045706"/>
    </source>
</evidence>
<feature type="compositionally biased region" description="Basic residues" evidence="2">
    <location>
        <begin position="17"/>
        <end position="29"/>
    </location>
</feature>
<sequence length="599" mass="66853">MCQAHATECDFPAASKGHAKSRTKAKQGSRRSLLSVNQNATRLNKIPPEQQLSTGIATDYCSPETRHTVVSGPTHADIPIPLHQDELGDSPHIVGPAVTSDSHVLADYLSTVRHGSRSTPMVRPMLGGDAEPVIFTRVQPRPLGMTVDPTPPSLQLQMLEKLLEPWTDRLVDLYLSKANVCFPLLDEDSFRDQYRSARDRISPAVLACLYANSLTYWKFDPTLSPERCPDQRFAWNLACQVLYSELRHSPGISSIAASLLNVGGRPTTSMLGNGVQLGAAISLSHSLGLNRNPLPWHIPQSEKFLRMKIWWCLLIHDRWSSLAYGTPPRLRSDQSDVPLPTVEYLSANGQTSTKTQASAVFVALVGLTQLLEVFLDKVYRIKLSPSDLPVDDLEVRLGHWADTLKGDTRKVILRGTHLDSPGASNLRLAYLSTKLLLRRIELNHDKQAADAQALKIDRRYSEVRHTAEEIVSLVQELEDTQLGDFWLPVAAFTFSHTVTFLIRCALETEDDPLSLSQSPSLHLAKELLDALRQHQDRNGWDLADISLAQHTEVVDKLLTPDPADDVLPSTFLETQQQLMPEFPFMEDMFSYTNLDFLQS</sequence>
<dbReference type="GO" id="GO:0008270">
    <property type="term" value="F:zinc ion binding"/>
    <property type="evidence" value="ECO:0007669"/>
    <property type="project" value="InterPro"/>
</dbReference>
<dbReference type="AlphaFoldDB" id="A0A0G4LIA2"/>
<dbReference type="Pfam" id="PF04082">
    <property type="entry name" value="Fungal_trans"/>
    <property type="match status" value="1"/>
</dbReference>
<dbReference type="SMART" id="SM00906">
    <property type="entry name" value="Fungal_trans"/>
    <property type="match status" value="1"/>
</dbReference>
<accession>A0A0G4LIA2</accession>
<dbReference type="Proteomes" id="UP000045706">
    <property type="component" value="Unassembled WGS sequence"/>
</dbReference>
<reference evidence="5" key="1">
    <citation type="submission" date="2015-05" db="EMBL/GenBank/DDBJ databases">
        <authorList>
            <person name="Fogelqvist Johan"/>
        </authorList>
    </citation>
    <scope>NUCLEOTIDE SEQUENCE [LARGE SCALE GENOMIC DNA]</scope>
</reference>
<dbReference type="EMBL" id="CVQI01012224">
    <property type="protein sequence ID" value="CRK21664.1"/>
    <property type="molecule type" value="Genomic_DNA"/>
</dbReference>
<dbReference type="InterPro" id="IPR007219">
    <property type="entry name" value="XnlR_reg_dom"/>
</dbReference>
<dbReference type="GO" id="GO:0005634">
    <property type="term" value="C:nucleus"/>
    <property type="evidence" value="ECO:0007669"/>
    <property type="project" value="TreeGrafter"/>
</dbReference>
<evidence type="ECO:0000259" key="3">
    <source>
        <dbReference type="SMART" id="SM00906"/>
    </source>
</evidence>
<protein>
    <recommendedName>
        <fullName evidence="3">Xylanolytic transcriptional activator regulatory domain-containing protein</fullName>
    </recommendedName>
</protein>
<dbReference type="PANTHER" id="PTHR31668">
    <property type="entry name" value="GLUCOSE TRANSPORT TRANSCRIPTION REGULATOR RGT1-RELATED-RELATED"/>
    <property type="match status" value="1"/>
</dbReference>
<proteinExistence type="predicted"/>
<gene>
    <name evidence="4" type="ORF">BN1723_002780</name>
</gene>
<dbReference type="GO" id="GO:0001080">
    <property type="term" value="P:nitrogen catabolite activation of transcription from RNA polymerase II promoter"/>
    <property type="evidence" value="ECO:0007669"/>
    <property type="project" value="TreeGrafter"/>
</dbReference>
<keyword evidence="1" id="KW-0539">Nucleus</keyword>
<evidence type="ECO:0000256" key="2">
    <source>
        <dbReference type="SAM" id="MobiDB-lite"/>
    </source>
</evidence>
<organism evidence="4 5">
    <name type="scientific">Verticillium longisporum</name>
    <name type="common">Verticillium dahliae var. longisporum</name>
    <dbReference type="NCBI Taxonomy" id="100787"/>
    <lineage>
        <taxon>Eukaryota</taxon>
        <taxon>Fungi</taxon>
        <taxon>Dikarya</taxon>
        <taxon>Ascomycota</taxon>
        <taxon>Pezizomycotina</taxon>
        <taxon>Sordariomycetes</taxon>
        <taxon>Hypocreomycetidae</taxon>
        <taxon>Glomerellales</taxon>
        <taxon>Plectosphaerellaceae</taxon>
        <taxon>Verticillium</taxon>
    </lineage>
</organism>